<gene>
    <name evidence="1" type="ORF">HHI36_024397</name>
</gene>
<dbReference type="Proteomes" id="UP001516400">
    <property type="component" value="Unassembled WGS sequence"/>
</dbReference>
<keyword evidence="2" id="KW-1185">Reference proteome</keyword>
<evidence type="ECO:0000313" key="1">
    <source>
        <dbReference type="EMBL" id="KAL3267677.1"/>
    </source>
</evidence>
<comment type="caution">
    <text evidence="1">The sequence shown here is derived from an EMBL/GenBank/DDBJ whole genome shotgun (WGS) entry which is preliminary data.</text>
</comment>
<sequence length="101" mass="12372">MRISKVIRKQSLFSEVTQEQVKYNYRSLRSSTLKEQLRRYMNGDTVRKYKFAETVNLYFGKRRKIKDFRRTRVSRMKKIIEAFFEFDDVIRLGADKRKHVL</sequence>
<dbReference type="EMBL" id="JABFTP020000018">
    <property type="protein sequence ID" value="KAL3267677.1"/>
    <property type="molecule type" value="Genomic_DNA"/>
</dbReference>
<accession>A0ABD2MMV6</accession>
<name>A0ABD2MMV6_9CUCU</name>
<reference evidence="1 2" key="1">
    <citation type="journal article" date="2021" name="BMC Biol.">
        <title>Horizontally acquired antibacterial genes associated with adaptive radiation of ladybird beetles.</title>
        <authorList>
            <person name="Li H.S."/>
            <person name="Tang X.F."/>
            <person name="Huang Y.H."/>
            <person name="Xu Z.Y."/>
            <person name="Chen M.L."/>
            <person name="Du X.Y."/>
            <person name="Qiu B.Y."/>
            <person name="Chen P.T."/>
            <person name="Zhang W."/>
            <person name="Slipinski A."/>
            <person name="Escalona H.E."/>
            <person name="Waterhouse R.M."/>
            <person name="Zwick A."/>
            <person name="Pang H."/>
        </authorList>
    </citation>
    <scope>NUCLEOTIDE SEQUENCE [LARGE SCALE GENOMIC DNA]</scope>
    <source>
        <strain evidence="1">SYSU2018</strain>
    </source>
</reference>
<proteinExistence type="predicted"/>
<dbReference type="AlphaFoldDB" id="A0ABD2MMV6"/>
<evidence type="ECO:0000313" key="2">
    <source>
        <dbReference type="Proteomes" id="UP001516400"/>
    </source>
</evidence>
<organism evidence="1 2">
    <name type="scientific">Cryptolaemus montrouzieri</name>
    <dbReference type="NCBI Taxonomy" id="559131"/>
    <lineage>
        <taxon>Eukaryota</taxon>
        <taxon>Metazoa</taxon>
        <taxon>Ecdysozoa</taxon>
        <taxon>Arthropoda</taxon>
        <taxon>Hexapoda</taxon>
        <taxon>Insecta</taxon>
        <taxon>Pterygota</taxon>
        <taxon>Neoptera</taxon>
        <taxon>Endopterygota</taxon>
        <taxon>Coleoptera</taxon>
        <taxon>Polyphaga</taxon>
        <taxon>Cucujiformia</taxon>
        <taxon>Coccinelloidea</taxon>
        <taxon>Coccinellidae</taxon>
        <taxon>Scymninae</taxon>
        <taxon>Scymnini</taxon>
        <taxon>Cryptolaemus</taxon>
    </lineage>
</organism>
<protein>
    <submittedName>
        <fullName evidence="1">Uncharacterized protein</fullName>
    </submittedName>
</protein>